<feature type="region of interest" description="Disordered" evidence="1">
    <location>
        <begin position="335"/>
        <end position="375"/>
    </location>
</feature>
<evidence type="ECO:0000256" key="2">
    <source>
        <dbReference type="SAM" id="Phobius"/>
    </source>
</evidence>
<evidence type="ECO:0000313" key="3">
    <source>
        <dbReference type="EMBL" id="GGQ74568.1"/>
    </source>
</evidence>
<evidence type="ECO:0000313" key="4">
    <source>
        <dbReference type="Proteomes" id="UP000656732"/>
    </source>
</evidence>
<feature type="compositionally biased region" description="Basic and acidic residues" evidence="1">
    <location>
        <begin position="335"/>
        <end position="344"/>
    </location>
</feature>
<reference evidence="3" key="1">
    <citation type="journal article" date="2014" name="Int. J. Syst. Evol. Microbiol.">
        <title>Complete genome sequence of Corynebacterium casei LMG S-19264T (=DSM 44701T), isolated from a smear-ripened cheese.</title>
        <authorList>
            <consortium name="US DOE Joint Genome Institute (JGI-PGF)"/>
            <person name="Walter F."/>
            <person name="Albersmeier A."/>
            <person name="Kalinowski J."/>
            <person name="Ruckert C."/>
        </authorList>
    </citation>
    <scope>NUCLEOTIDE SEQUENCE</scope>
    <source>
        <strain evidence="3">JCM 4403</strain>
    </source>
</reference>
<evidence type="ECO:0000256" key="1">
    <source>
        <dbReference type="SAM" id="MobiDB-lite"/>
    </source>
</evidence>
<proteinExistence type="predicted"/>
<dbReference type="Proteomes" id="UP000656732">
    <property type="component" value="Unassembled WGS sequence"/>
</dbReference>
<dbReference type="EMBL" id="BMTU01000003">
    <property type="protein sequence ID" value="GGQ74568.1"/>
    <property type="molecule type" value="Genomic_DNA"/>
</dbReference>
<protein>
    <submittedName>
        <fullName evidence="3">Uncharacterized protein</fullName>
    </submittedName>
</protein>
<dbReference type="AlphaFoldDB" id="A0A918BLL3"/>
<organism evidence="3 4">
    <name type="scientific">Streptomyces pilosus</name>
    <dbReference type="NCBI Taxonomy" id="28893"/>
    <lineage>
        <taxon>Bacteria</taxon>
        <taxon>Bacillati</taxon>
        <taxon>Actinomycetota</taxon>
        <taxon>Actinomycetes</taxon>
        <taxon>Kitasatosporales</taxon>
        <taxon>Streptomycetaceae</taxon>
        <taxon>Streptomyces</taxon>
    </lineage>
</organism>
<keyword evidence="2" id="KW-0472">Membrane</keyword>
<feature type="region of interest" description="Disordered" evidence="1">
    <location>
        <begin position="109"/>
        <end position="133"/>
    </location>
</feature>
<gene>
    <name evidence="3" type="ORF">GCM10010280_21380</name>
</gene>
<reference evidence="3" key="2">
    <citation type="submission" date="2020-09" db="EMBL/GenBank/DDBJ databases">
        <authorList>
            <person name="Sun Q."/>
            <person name="Ohkuma M."/>
        </authorList>
    </citation>
    <scope>NUCLEOTIDE SEQUENCE</scope>
    <source>
        <strain evidence="3">JCM 4403</strain>
    </source>
</reference>
<keyword evidence="4" id="KW-1185">Reference proteome</keyword>
<sequence>MGERGGPIVGKGGESIPDEEWERFLRDAEAGAEGAPEEPSARARMVARRLREESGPPEPWRGHRPVRRRGGKGWYVAGLLVAVALVVVALAPGWVAGWFGGGDGGGEGAPLGVESARPDQPPPTAAAAAGPTLEQPFRGSPAARWADGTAGIGVPEARATGWMSKGQVARALEKTRDFLAASSLDPAVLRGERPGKAIASINPHQRDVRDYLAAAFRAPSRENDPLLLFSRFDAAEVRLAGDVVKTRGRITYREGRLGAVEVTTDVTYVYPVVRAAAGSDEVVRTIVRREVVMSWDDPEKVVTEPGTFSLVSYKGDTTNGGCDTFTGYFAPEFGAERATSRPEDGPAVDPYDRSTSVGTRVREGGDAGCGTATRS</sequence>
<feature type="region of interest" description="Disordered" evidence="1">
    <location>
        <begin position="25"/>
        <end position="67"/>
    </location>
</feature>
<name>A0A918BLL3_9ACTN</name>
<accession>A0A918BLL3</accession>
<feature type="compositionally biased region" description="Low complexity" evidence="1">
    <location>
        <begin position="31"/>
        <end position="44"/>
    </location>
</feature>
<keyword evidence="2" id="KW-0812">Transmembrane</keyword>
<keyword evidence="2" id="KW-1133">Transmembrane helix</keyword>
<feature type="transmembrane region" description="Helical" evidence="2">
    <location>
        <begin position="74"/>
        <end position="95"/>
    </location>
</feature>
<comment type="caution">
    <text evidence="3">The sequence shown here is derived from an EMBL/GenBank/DDBJ whole genome shotgun (WGS) entry which is preliminary data.</text>
</comment>